<comment type="caution">
    <text evidence="2">The sequence shown here is derived from an EMBL/GenBank/DDBJ whole genome shotgun (WGS) entry which is preliminary data.</text>
</comment>
<name>A0A8T2JYU9_9PIPI</name>
<proteinExistence type="predicted"/>
<feature type="compositionally biased region" description="Low complexity" evidence="1">
    <location>
        <begin position="9"/>
        <end position="23"/>
    </location>
</feature>
<gene>
    <name evidence="2" type="ORF">GDO86_002916</name>
</gene>
<sequence length="70" mass="7701">MALVTVQRSPTPSTTSSPCVSSSQLEESETEVFCCQCEDTEHINGTNYKMEEVVLFRYMPGGSQEKASFG</sequence>
<evidence type="ECO:0000256" key="1">
    <source>
        <dbReference type="SAM" id="MobiDB-lite"/>
    </source>
</evidence>
<dbReference type="EMBL" id="JAACNH010000002">
    <property type="protein sequence ID" value="KAG8450435.1"/>
    <property type="molecule type" value="Genomic_DNA"/>
</dbReference>
<feature type="region of interest" description="Disordered" evidence="1">
    <location>
        <begin position="1"/>
        <end position="25"/>
    </location>
</feature>
<protein>
    <submittedName>
        <fullName evidence="2">Uncharacterized protein</fullName>
    </submittedName>
</protein>
<organism evidence="2 3">
    <name type="scientific">Hymenochirus boettgeri</name>
    <name type="common">Congo dwarf clawed frog</name>
    <dbReference type="NCBI Taxonomy" id="247094"/>
    <lineage>
        <taxon>Eukaryota</taxon>
        <taxon>Metazoa</taxon>
        <taxon>Chordata</taxon>
        <taxon>Craniata</taxon>
        <taxon>Vertebrata</taxon>
        <taxon>Euteleostomi</taxon>
        <taxon>Amphibia</taxon>
        <taxon>Batrachia</taxon>
        <taxon>Anura</taxon>
        <taxon>Pipoidea</taxon>
        <taxon>Pipidae</taxon>
        <taxon>Pipinae</taxon>
        <taxon>Hymenochirus</taxon>
    </lineage>
</organism>
<dbReference type="AlphaFoldDB" id="A0A8T2JYU9"/>
<accession>A0A8T2JYU9</accession>
<reference evidence="2" key="1">
    <citation type="thesis" date="2020" institute="ProQuest LLC" country="789 East Eisenhower Parkway, Ann Arbor, MI, USA">
        <title>Comparative Genomics and Chromosome Evolution.</title>
        <authorList>
            <person name="Mudd A.B."/>
        </authorList>
    </citation>
    <scope>NUCLEOTIDE SEQUENCE</scope>
    <source>
        <strain evidence="2">Female2</strain>
        <tissue evidence="2">Blood</tissue>
    </source>
</reference>
<dbReference type="Proteomes" id="UP000812440">
    <property type="component" value="Chromosome 2"/>
</dbReference>
<evidence type="ECO:0000313" key="3">
    <source>
        <dbReference type="Proteomes" id="UP000812440"/>
    </source>
</evidence>
<keyword evidence="3" id="KW-1185">Reference proteome</keyword>
<evidence type="ECO:0000313" key="2">
    <source>
        <dbReference type="EMBL" id="KAG8450435.1"/>
    </source>
</evidence>